<sequence length="47" mass="5880">MKRIIISSWLKHAKDRLQRKTKSFRRNFIIIIIYLNYHLCMFINDKL</sequence>
<keyword evidence="1" id="KW-0812">Transmembrane</keyword>
<accession>A0A6G0W0T3</accession>
<evidence type="ECO:0000313" key="2">
    <source>
        <dbReference type="EMBL" id="KAF0715354.1"/>
    </source>
</evidence>
<dbReference type="AlphaFoldDB" id="A0A6G0W0T3"/>
<dbReference type="Proteomes" id="UP000478052">
    <property type="component" value="Unassembled WGS sequence"/>
</dbReference>
<feature type="transmembrane region" description="Helical" evidence="1">
    <location>
        <begin position="24"/>
        <end position="44"/>
    </location>
</feature>
<evidence type="ECO:0000313" key="3">
    <source>
        <dbReference type="Proteomes" id="UP000478052"/>
    </source>
</evidence>
<protein>
    <submittedName>
        <fullName evidence="2">Uncharacterized protein</fullName>
    </submittedName>
</protein>
<keyword evidence="1" id="KW-1133">Transmembrane helix</keyword>
<evidence type="ECO:0000256" key="1">
    <source>
        <dbReference type="SAM" id="Phobius"/>
    </source>
</evidence>
<organism evidence="2 3">
    <name type="scientific">Aphis craccivora</name>
    <name type="common">Cowpea aphid</name>
    <dbReference type="NCBI Taxonomy" id="307492"/>
    <lineage>
        <taxon>Eukaryota</taxon>
        <taxon>Metazoa</taxon>
        <taxon>Ecdysozoa</taxon>
        <taxon>Arthropoda</taxon>
        <taxon>Hexapoda</taxon>
        <taxon>Insecta</taxon>
        <taxon>Pterygota</taxon>
        <taxon>Neoptera</taxon>
        <taxon>Paraneoptera</taxon>
        <taxon>Hemiptera</taxon>
        <taxon>Sternorrhyncha</taxon>
        <taxon>Aphidomorpha</taxon>
        <taxon>Aphidoidea</taxon>
        <taxon>Aphididae</taxon>
        <taxon>Aphidini</taxon>
        <taxon>Aphis</taxon>
        <taxon>Aphis</taxon>
    </lineage>
</organism>
<dbReference type="EMBL" id="VUJU01010200">
    <property type="protein sequence ID" value="KAF0715354.1"/>
    <property type="molecule type" value="Genomic_DNA"/>
</dbReference>
<gene>
    <name evidence="2" type="ORF">FWK35_00028882</name>
</gene>
<keyword evidence="1" id="KW-0472">Membrane</keyword>
<reference evidence="2 3" key="1">
    <citation type="submission" date="2019-08" db="EMBL/GenBank/DDBJ databases">
        <title>Whole genome of Aphis craccivora.</title>
        <authorList>
            <person name="Voronova N.V."/>
            <person name="Shulinski R.S."/>
            <person name="Bandarenka Y.V."/>
            <person name="Zhorov D.G."/>
            <person name="Warner D."/>
        </authorList>
    </citation>
    <scope>NUCLEOTIDE SEQUENCE [LARGE SCALE GENOMIC DNA]</scope>
    <source>
        <strain evidence="2">180601</strain>
        <tissue evidence="2">Whole Body</tissue>
    </source>
</reference>
<comment type="caution">
    <text evidence="2">The sequence shown here is derived from an EMBL/GenBank/DDBJ whole genome shotgun (WGS) entry which is preliminary data.</text>
</comment>
<proteinExistence type="predicted"/>
<name>A0A6G0W0T3_APHCR</name>
<keyword evidence="3" id="KW-1185">Reference proteome</keyword>